<accession>A0A8C1GBY1</accession>
<dbReference type="Ensembl" id="ENSCCRT00010007507.1">
    <property type="protein sequence ID" value="ENSCCRP00010006949.1"/>
    <property type="gene ID" value="ENSCCRG00010002903.1"/>
</dbReference>
<sequence>ITVTCIATVPDLGGVPPSTAVRINVRSFCCSRSSSLFKIISAYFSPRELLCTDKTKYSLS</sequence>
<dbReference type="Proteomes" id="UP000694427">
    <property type="component" value="Unplaced"/>
</dbReference>
<evidence type="ECO:0000313" key="1">
    <source>
        <dbReference type="Ensembl" id="ENSCCRP00010006949.1"/>
    </source>
</evidence>
<protein>
    <submittedName>
        <fullName evidence="1">Uncharacterized protein</fullName>
    </submittedName>
</protein>
<proteinExistence type="predicted"/>
<reference evidence="1" key="2">
    <citation type="submission" date="2025-09" db="UniProtKB">
        <authorList>
            <consortium name="Ensembl"/>
        </authorList>
    </citation>
    <scope>IDENTIFICATION</scope>
</reference>
<evidence type="ECO:0000313" key="2">
    <source>
        <dbReference type="Proteomes" id="UP000694427"/>
    </source>
</evidence>
<reference evidence="1" key="1">
    <citation type="submission" date="2025-08" db="UniProtKB">
        <authorList>
            <consortium name="Ensembl"/>
        </authorList>
    </citation>
    <scope>IDENTIFICATION</scope>
</reference>
<name>A0A8C1GBY1_CYPCA</name>
<keyword evidence="2" id="KW-1185">Reference proteome</keyword>
<organism evidence="1 2">
    <name type="scientific">Cyprinus carpio</name>
    <name type="common">Common carp</name>
    <dbReference type="NCBI Taxonomy" id="7962"/>
    <lineage>
        <taxon>Eukaryota</taxon>
        <taxon>Metazoa</taxon>
        <taxon>Chordata</taxon>
        <taxon>Craniata</taxon>
        <taxon>Vertebrata</taxon>
        <taxon>Euteleostomi</taxon>
        <taxon>Actinopterygii</taxon>
        <taxon>Neopterygii</taxon>
        <taxon>Teleostei</taxon>
        <taxon>Ostariophysi</taxon>
        <taxon>Cypriniformes</taxon>
        <taxon>Cyprinidae</taxon>
        <taxon>Cyprininae</taxon>
        <taxon>Cyprinus</taxon>
    </lineage>
</organism>
<dbReference type="AlphaFoldDB" id="A0A8C1GBY1"/>